<protein>
    <recommendedName>
        <fullName evidence="4">Transporter</fullName>
    </recommendedName>
</protein>
<keyword evidence="1" id="KW-0732">Signal</keyword>
<dbReference type="NCBIfam" id="TIGR00426">
    <property type="entry name" value="competence protein ComEA helix-hairpin-helix repeat region"/>
    <property type="match status" value="1"/>
</dbReference>
<dbReference type="PANTHER" id="PTHR21180:SF32">
    <property type="entry name" value="ENDONUCLEASE_EXONUCLEASE_PHOSPHATASE FAMILY DOMAIN-CONTAINING PROTEIN 1"/>
    <property type="match status" value="1"/>
</dbReference>
<dbReference type="Pfam" id="PF12836">
    <property type="entry name" value="HHH_3"/>
    <property type="match status" value="1"/>
</dbReference>
<proteinExistence type="predicted"/>
<sequence>MKTLLTFIASFLFVFAPITLHAETTNDKYEGIEITVNINTAGVEELAELLQGIGPAKAKDIVEYREKNGDFQSADELTAIKGIGSATVSNNRDRIQL</sequence>
<dbReference type="InterPro" id="IPR004509">
    <property type="entry name" value="Competence_ComEA_HhH"/>
</dbReference>
<reference evidence="2" key="1">
    <citation type="submission" date="2021-12" db="EMBL/GenBank/DDBJ databases">
        <authorList>
            <person name="Rodrigo-Torres L."/>
            <person name="Arahal R. D."/>
            <person name="Lucena T."/>
        </authorList>
    </citation>
    <scope>NUCLEOTIDE SEQUENCE</scope>
    <source>
        <strain evidence="2">CECT 8226</strain>
    </source>
</reference>
<feature type="signal peptide" evidence="1">
    <location>
        <begin position="1"/>
        <end position="22"/>
    </location>
</feature>
<gene>
    <name evidence="2" type="ORF">VHP8226_01948</name>
</gene>
<dbReference type="RefSeq" id="WP_237484856.1">
    <property type="nucleotide sequence ID" value="NZ_CAKLCM010000002.1"/>
</dbReference>
<evidence type="ECO:0000313" key="2">
    <source>
        <dbReference type="EMBL" id="CAH0526594.1"/>
    </source>
</evidence>
<dbReference type="InterPro" id="IPR051675">
    <property type="entry name" value="Endo/Exo/Phosphatase_dom_1"/>
</dbReference>
<dbReference type="Gene3D" id="1.10.150.280">
    <property type="entry name" value="AF1531-like domain"/>
    <property type="match status" value="1"/>
</dbReference>
<evidence type="ECO:0000256" key="1">
    <source>
        <dbReference type="SAM" id="SignalP"/>
    </source>
</evidence>
<evidence type="ECO:0000313" key="3">
    <source>
        <dbReference type="Proteomes" id="UP000838160"/>
    </source>
</evidence>
<dbReference type="InterPro" id="IPR010994">
    <property type="entry name" value="RuvA_2-like"/>
</dbReference>
<comment type="caution">
    <text evidence="2">The sequence shown here is derived from an EMBL/GenBank/DDBJ whole genome shotgun (WGS) entry which is preliminary data.</text>
</comment>
<dbReference type="EMBL" id="CAKLCM010000002">
    <property type="protein sequence ID" value="CAH0526594.1"/>
    <property type="molecule type" value="Genomic_DNA"/>
</dbReference>
<dbReference type="Proteomes" id="UP000838160">
    <property type="component" value="Unassembled WGS sequence"/>
</dbReference>
<keyword evidence="3" id="KW-1185">Reference proteome</keyword>
<evidence type="ECO:0008006" key="4">
    <source>
        <dbReference type="Google" id="ProtNLM"/>
    </source>
</evidence>
<dbReference type="PANTHER" id="PTHR21180">
    <property type="entry name" value="ENDONUCLEASE/EXONUCLEASE/PHOSPHATASE FAMILY DOMAIN-CONTAINING PROTEIN 1"/>
    <property type="match status" value="1"/>
</dbReference>
<name>A0ABN8DGB0_9VIBR</name>
<dbReference type="SUPFAM" id="SSF47781">
    <property type="entry name" value="RuvA domain 2-like"/>
    <property type="match status" value="1"/>
</dbReference>
<accession>A0ABN8DGB0</accession>
<organism evidence="2 3">
    <name type="scientific">Vibrio hippocampi</name>
    <dbReference type="NCBI Taxonomy" id="654686"/>
    <lineage>
        <taxon>Bacteria</taxon>
        <taxon>Pseudomonadati</taxon>
        <taxon>Pseudomonadota</taxon>
        <taxon>Gammaproteobacteria</taxon>
        <taxon>Vibrionales</taxon>
        <taxon>Vibrionaceae</taxon>
        <taxon>Vibrio</taxon>
    </lineage>
</organism>
<feature type="chain" id="PRO_5047518041" description="Transporter" evidence="1">
    <location>
        <begin position="23"/>
        <end position="97"/>
    </location>
</feature>